<reference evidence="1 2" key="1">
    <citation type="submission" date="2020-05" db="EMBL/GenBank/DDBJ databases">
        <title>Draft Genome Sequence of Bifidobacterium longum subsp. Infantis BI-G201, a Commercialization Strain.</title>
        <authorList>
            <person name="Song J."/>
            <person name="Xu Y."/>
            <person name="Han D."/>
            <person name="Teng Q."/>
            <person name="Jiang D."/>
            <person name="Liu Q."/>
        </authorList>
    </citation>
    <scope>NUCLEOTIDE SEQUENCE [LARGE SCALE GENOMIC DNA]</scope>
    <source>
        <strain evidence="1 2">BI-G201</strain>
    </source>
</reference>
<dbReference type="Gene3D" id="3.40.50.300">
    <property type="entry name" value="P-loop containing nucleotide triphosphate hydrolases"/>
    <property type="match status" value="1"/>
</dbReference>
<evidence type="ECO:0000313" key="1">
    <source>
        <dbReference type="EMBL" id="NQX50723.1"/>
    </source>
</evidence>
<proteinExistence type="predicted"/>
<dbReference type="AlphaFoldDB" id="A0A7D5CBS9"/>
<protein>
    <submittedName>
        <fullName evidence="1">Terminase</fullName>
    </submittedName>
</protein>
<dbReference type="InterPro" id="IPR027417">
    <property type="entry name" value="P-loop_NTPase"/>
</dbReference>
<sequence>MPMISERRLSELARELKRPSGITGSDFANIQRIAVKAGIHYDLWQQGLLYLLFSKRQDGRYACGEGGGVISICRQVGKTFTIGSAVFILCLMRRNLKVLWTAHRTRTLDETFNDMCDNLAKNRLFTRYVERIRRANGQQEIRFTNGSRIMFGAREQGFGRGFAGVGLEVFDEAQILTVKALDDMIPATNAAHNPLIIFMGTPPKPGDPCEAFAEKRQQALAGTDGMVYVELSADRDADPNDREQWAKANPSYPKRTSEAAILRMRNLLGADSFRREGLGIWDETASHRAIDPQQWAKATTDSPNLNGLIGYALDMKPDRRSLAIGGAVNHRDGTAHIELRRFEATQSKGTQWAVDYIADHWPRTASVVIDSQSPAMSLLADLKARHVKVIVTNYSDMGRACGKFLDMLRDGKLTHLPDDKAPALATAVANATTRSIGKSGAVGWNPMGSDIDISPLVACTLALYGTTITKRDPDRVQEVMIG</sequence>
<dbReference type="Proteomes" id="UP000551316">
    <property type="component" value="Unassembled WGS sequence"/>
</dbReference>
<evidence type="ECO:0000313" key="2">
    <source>
        <dbReference type="Proteomes" id="UP000551316"/>
    </source>
</evidence>
<accession>A0A7D5CBS9</accession>
<gene>
    <name evidence="1" type="ORF">HNS28_04450</name>
</gene>
<comment type="caution">
    <text evidence="1">The sequence shown here is derived from an EMBL/GenBank/DDBJ whole genome shotgun (WGS) entry which is preliminary data.</text>
</comment>
<dbReference type="EMBL" id="JABNND010000007">
    <property type="protein sequence ID" value="NQX50723.1"/>
    <property type="molecule type" value="Genomic_DNA"/>
</dbReference>
<organism evidence="1 2">
    <name type="scientific">Bifidobacterium longum subsp. infantis</name>
    <dbReference type="NCBI Taxonomy" id="1682"/>
    <lineage>
        <taxon>Bacteria</taxon>
        <taxon>Bacillati</taxon>
        <taxon>Actinomycetota</taxon>
        <taxon>Actinomycetes</taxon>
        <taxon>Bifidobacteriales</taxon>
        <taxon>Bifidobacteriaceae</taxon>
        <taxon>Bifidobacterium</taxon>
    </lineage>
</organism>
<name>A0A7D5CBS9_BIFLI</name>